<evidence type="ECO:0000313" key="2">
    <source>
        <dbReference type="Proteomes" id="UP000006319"/>
    </source>
</evidence>
<dbReference type="KEGG" id="pcy:PCYB_147790"/>
<organism evidence="1 2">
    <name type="scientific">Plasmodium cynomolgi (strain B)</name>
    <dbReference type="NCBI Taxonomy" id="1120755"/>
    <lineage>
        <taxon>Eukaryota</taxon>
        <taxon>Sar</taxon>
        <taxon>Alveolata</taxon>
        <taxon>Apicomplexa</taxon>
        <taxon>Aconoidasida</taxon>
        <taxon>Haemosporida</taxon>
        <taxon>Plasmodiidae</taxon>
        <taxon>Plasmodium</taxon>
        <taxon>Plasmodium (Plasmodium)</taxon>
    </lineage>
</organism>
<dbReference type="PhylomeDB" id="K6UF23"/>
<dbReference type="VEuPathDB" id="PlasmoDB:PCYB_147790"/>
<sequence>MADDYDYEHVKTFPTYGSKLQELERFSNISYNTNDPIAMWCMKNIHSHGKFFFIDLCITLNKYFQYYDKLKPVDSKHCEYLSYWLNNKSKLHNALPLYKNILDGDNSLNIFDKRIPNIDACKSKLVNLSNEVVKNINKLNNLNEQYLFLITKHKIGWSTHDELCSYAEKFAELYNSAIMECFKDFNNKYCKELIEFKVRFNKYKSFTDTCTLIQPLRSIPGAMSQELDAIKNIRI</sequence>
<dbReference type="OrthoDB" id="387275at2759"/>
<accession>K6UF23</accession>
<proteinExistence type="predicted"/>
<keyword evidence="2" id="KW-1185">Reference proteome</keyword>
<name>K6UF23_PLACD</name>
<gene>
    <name evidence="1" type="ORF">PCYB_147790</name>
</gene>
<reference evidence="1 2" key="1">
    <citation type="journal article" date="2012" name="Nat. Genet.">
        <title>Plasmodium cynomolgi genome sequences provide insight into Plasmodium vivax and the monkey malaria clade.</title>
        <authorList>
            <person name="Tachibana S."/>
            <person name="Sullivan S.A."/>
            <person name="Kawai S."/>
            <person name="Nakamura S."/>
            <person name="Kim H.R."/>
            <person name="Goto N."/>
            <person name="Arisue N."/>
            <person name="Palacpac N.M.Q."/>
            <person name="Honma H."/>
            <person name="Yagi M."/>
            <person name="Tougan T."/>
            <person name="Katakai Y."/>
            <person name="Kaneko O."/>
            <person name="Mita T."/>
            <person name="Kita K."/>
            <person name="Yasutomi Y."/>
            <person name="Sutton P.L."/>
            <person name="Shakhbatyan R."/>
            <person name="Horii T."/>
            <person name="Yasunaga T."/>
            <person name="Barnwell J.W."/>
            <person name="Escalante A.A."/>
            <person name="Carlton J.M."/>
            <person name="Tanabe K."/>
        </authorList>
    </citation>
    <scope>NUCLEOTIDE SEQUENCE [LARGE SCALE GENOMIC DNA]</scope>
    <source>
        <strain evidence="1 2">B</strain>
    </source>
</reference>
<protein>
    <submittedName>
        <fullName evidence="1">VIR-like CYIR protein</fullName>
    </submittedName>
</protein>
<evidence type="ECO:0000313" key="1">
    <source>
        <dbReference type="EMBL" id="GAB69351.1"/>
    </source>
</evidence>
<dbReference type="EMBL" id="DF157106">
    <property type="protein sequence ID" value="GAB69351.1"/>
    <property type="molecule type" value="Genomic_DNA"/>
</dbReference>
<dbReference type="Proteomes" id="UP000006319">
    <property type="component" value="Chromosome 14"/>
</dbReference>
<dbReference type="AlphaFoldDB" id="K6UF23"/>
<dbReference type="RefSeq" id="XP_004225298.1">
    <property type="nucleotide sequence ID" value="XM_004225250.1"/>
</dbReference>
<dbReference type="GeneID" id="14695735"/>